<gene>
    <name evidence="1" type="primary">pol_160</name>
    <name evidence="1" type="ORF">AVEN_68748_1</name>
</gene>
<sequence>MLLILYCVDPLKFVEGSR</sequence>
<proteinExistence type="predicted"/>
<reference evidence="1 2" key="1">
    <citation type="journal article" date="2019" name="Sci. Rep.">
        <title>Orb-weaving spider Araneus ventricosus genome elucidates the spidroin gene catalogue.</title>
        <authorList>
            <person name="Kono N."/>
            <person name="Nakamura H."/>
            <person name="Ohtoshi R."/>
            <person name="Moran D.A.P."/>
            <person name="Shinohara A."/>
            <person name="Yoshida Y."/>
            <person name="Fujiwara M."/>
            <person name="Mori M."/>
            <person name="Tomita M."/>
            <person name="Arakawa K."/>
        </authorList>
    </citation>
    <scope>NUCLEOTIDE SEQUENCE [LARGE SCALE GENOMIC DNA]</scope>
</reference>
<dbReference type="Proteomes" id="UP000499080">
    <property type="component" value="Unassembled WGS sequence"/>
</dbReference>
<name>A0A4Y2C6R4_ARAVE</name>
<feature type="non-terminal residue" evidence="1">
    <location>
        <position position="18"/>
    </location>
</feature>
<comment type="caution">
    <text evidence="1">The sequence shown here is derived from an EMBL/GenBank/DDBJ whole genome shotgun (WGS) entry which is preliminary data.</text>
</comment>
<dbReference type="EMBL" id="BGPR01000149">
    <property type="protein sequence ID" value="GBL99447.1"/>
    <property type="molecule type" value="Genomic_DNA"/>
</dbReference>
<dbReference type="AlphaFoldDB" id="A0A4Y2C6R4"/>
<evidence type="ECO:0000313" key="2">
    <source>
        <dbReference type="Proteomes" id="UP000499080"/>
    </source>
</evidence>
<protein>
    <submittedName>
        <fullName evidence="1">Retrovirus-related Pol polyprotein from transposon 297</fullName>
    </submittedName>
</protein>
<organism evidence="1 2">
    <name type="scientific">Araneus ventricosus</name>
    <name type="common">Orbweaver spider</name>
    <name type="synonym">Epeira ventricosa</name>
    <dbReference type="NCBI Taxonomy" id="182803"/>
    <lineage>
        <taxon>Eukaryota</taxon>
        <taxon>Metazoa</taxon>
        <taxon>Ecdysozoa</taxon>
        <taxon>Arthropoda</taxon>
        <taxon>Chelicerata</taxon>
        <taxon>Arachnida</taxon>
        <taxon>Araneae</taxon>
        <taxon>Araneomorphae</taxon>
        <taxon>Entelegynae</taxon>
        <taxon>Araneoidea</taxon>
        <taxon>Araneidae</taxon>
        <taxon>Araneus</taxon>
    </lineage>
</organism>
<evidence type="ECO:0000313" key="1">
    <source>
        <dbReference type="EMBL" id="GBL99447.1"/>
    </source>
</evidence>
<keyword evidence="2" id="KW-1185">Reference proteome</keyword>
<accession>A0A4Y2C6R4</accession>